<dbReference type="PANTHER" id="PTHR30345">
    <property type="entry name" value="RIBOSE-5-PHOSPHATE ISOMERASE B"/>
    <property type="match status" value="1"/>
</dbReference>
<evidence type="ECO:0000313" key="1">
    <source>
        <dbReference type="EMBL" id="MPM83088.1"/>
    </source>
</evidence>
<dbReference type="InterPro" id="IPR036569">
    <property type="entry name" value="RpiB_LacA_LacB_sf"/>
</dbReference>
<gene>
    <name evidence="1" type="primary">rpiB_23</name>
    <name evidence="1" type="ORF">SDC9_130151</name>
</gene>
<comment type="caution">
    <text evidence="1">The sequence shown here is derived from an EMBL/GenBank/DDBJ whole genome shotgun (WGS) entry which is preliminary data.</text>
</comment>
<dbReference type="PIRSF" id="PIRSF005384">
    <property type="entry name" value="RpiB_LacA_B"/>
    <property type="match status" value="1"/>
</dbReference>
<dbReference type="GO" id="GO:0004751">
    <property type="term" value="F:ribose-5-phosphate isomerase activity"/>
    <property type="evidence" value="ECO:0007669"/>
    <property type="project" value="UniProtKB-EC"/>
</dbReference>
<dbReference type="EMBL" id="VSSQ01031978">
    <property type="protein sequence ID" value="MPM83088.1"/>
    <property type="molecule type" value="Genomic_DNA"/>
</dbReference>
<organism evidence="1">
    <name type="scientific">bioreactor metagenome</name>
    <dbReference type="NCBI Taxonomy" id="1076179"/>
    <lineage>
        <taxon>unclassified sequences</taxon>
        <taxon>metagenomes</taxon>
        <taxon>ecological metagenomes</taxon>
    </lineage>
</organism>
<dbReference type="NCBIfam" id="NF004051">
    <property type="entry name" value="PRK05571.1"/>
    <property type="match status" value="1"/>
</dbReference>
<dbReference type="AlphaFoldDB" id="A0A645D1Z7"/>
<dbReference type="NCBIfam" id="TIGR00689">
    <property type="entry name" value="rpiB_lacA_lacB"/>
    <property type="match status" value="1"/>
</dbReference>
<dbReference type="InterPro" id="IPR003500">
    <property type="entry name" value="RpiB_LacA_LacB"/>
</dbReference>
<proteinExistence type="predicted"/>
<dbReference type="GO" id="GO:0009052">
    <property type="term" value="P:pentose-phosphate shunt, non-oxidative branch"/>
    <property type="evidence" value="ECO:0007669"/>
    <property type="project" value="TreeGrafter"/>
</dbReference>
<dbReference type="PANTHER" id="PTHR30345:SF0">
    <property type="entry name" value="DNA DAMAGE-REPAIR_TOLERATION PROTEIN DRT102"/>
    <property type="match status" value="1"/>
</dbReference>
<sequence length="160" mass="17543">MEIFLGADHGGFAIKQSLKEQLMALPGYSVTDCGAETLESTDDYPYFAFEVAERVADAEASGAAALGILLCRSGSGMAIAANKVKGARAVEIYDSWIAQHAKSHNHANVLCFAADQLGLEKILQFLGVFWQTELDNDERHLRRLREIHEYEEGEGAAPRK</sequence>
<dbReference type="Gene3D" id="3.40.1400.10">
    <property type="entry name" value="Sugar-phosphate isomerase, RpiB/LacA/LacB"/>
    <property type="match status" value="1"/>
</dbReference>
<dbReference type="Pfam" id="PF02502">
    <property type="entry name" value="LacAB_rpiB"/>
    <property type="match status" value="1"/>
</dbReference>
<protein>
    <submittedName>
        <fullName evidence="1">Ribose-5-phosphate isomerase B</fullName>
        <ecNumber evidence="1">5.3.1.6</ecNumber>
    </submittedName>
</protein>
<name>A0A645D1Z7_9ZZZZ</name>
<reference evidence="1" key="1">
    <citation type="submission" date="2019-08" db="EMBL/GenBank/DDBJ databases">
        <authorList>
            <person name="Kucharzyk K."/>
            <person name="Murdoch R.W."/>
            <person name="Higgins S."/>
            <person name="Loffler F."/>
        </authorList>
    </citation>
    <scope>NUCLEOTIDE SEQUENCE</scope>
</reference>
<dbReference type="GO" id="GO:0019316">
    <property type="term" value="P:D-allose catabolic process"/>
    <property type="evidence" value="ECO:0007669"/>
    <property type="project" value="TreeGrafter"/>
</dbReference>
<dbReference type="SUPFAM" id="SSF89623">
    <property type="entry name" value="Ribose/Galactose isomerase RpiB/AlsB"/>
    <property type="match status" value="1"/>
</dbReference>
<keyword evidence="1" id="KW-0413">Isomerase</keyword>
<dbReference type="EC" id="5.3.1.6" evidence="1"/>
<accession>A0A645D1Z7</accession>